<gene>
    <name evidence="1" type="ORF">FUG_LOCUS421435</name>
</gene>
<accession>A0A679NMZ5</accession>
<reference evidence="1" key="1">
    <citation type="submission" date="2019-04" db="EMBL/GenBank/DDBJ databases">
        <authorList>
            <person name="Melise S."/>
            <person name="Noan J."/>
            <person name="Okalmin O."/>
        </authorList>
    </citation>
    <scope>NUCLEOTIDE SEQUENCE</scope>
    <source>
        <strain evidence="1">FN9</strain>
    </source>
</reference>
<proteinExistence type="predicted"/>
<organism evidence="1">
    <name type="scientific">Gibberella zeae</name>
    <name type="common">Wheat head blight fungus</name>
    <name type="synonym">Fusarium graminearum</name>
    <dbReference type="NCBI Taxonomy" id="5518"/>
    <lineage>
        <taxon>Eukaryota</taxon>
        <taxon>Fungi</taxon>
        <taxon>Dikarya</taxon>
        <taxon>Ascomycota</taxon>
        <taxon>Pezizomycotina</taxon>
        <taxon>Sordariomycetes</taxon>
        <taxon>Hypocreomycetidae</taxon>
        <taxon>Hypocreales</taxon>
        <taxon>Nectriaceae</taxon>
        <taxon>Fusarium</taxon>
    </lineage>
</organism>
<name>A0A679NMZ5_GIBZA</name>
<dbReference type="AlphaFoldDB" id="A0A679NMZ5"/>
<sequence length="70" mass="7745">MAVEKIDNAILSIPHLKSRISDRVTKAARPLKNHIRRPGALTPPFMTDKSLEVQAWNQLAGTLPAVIFSL</sequence>
<evidence type="ECO:0000313" key="1">
    <source>
        <dbReference type="EMBL" id="VIO60995.1"/>
    </source>
</evidence>
<protein>
    <submittedName>
        <fullName evidence="1">Uncharacterized protein</fullName>
    </submittedName>
</protein>
<dbReference type="EMBL" id="CAAKMV010000149">
    <property type="protein sequence ID" value="VIO60995.1"/>
    <property type="molecule type" value="Genomic_DNA"/>
</dbReference>